<dbReference type="AlphaFoldDB" id="A0A7S2PZD6"/>
<dbReference type="EMBL" id="HBGZ01028382">
    <property type="protein sequence ID" value="CAD9625297.1"/>
    <property type="molecule type" value="Transcribed_RNA"/>
</dbReference>
<gene>
    <name evidence="2" type="ORF">SMAR0320_LOCUS20198</name>
</gene>
<feature type="compositionally biased region" description="Polar residues" evidence="1">
    <location>
        <begin position="140"/>
        <end position="151"/>
    </location>
</feature>
<proteinExistence type="predicted"/>
<reference evidence="2" key="1">
    <citation type="submission" date="2021-01" db="EMBL/GenBank/DDBJ databases">
        <authorList>
            <person name="Corre E."/>
            <person name="Pelletier E."/>
            <person name="Niang G."/>
            <person name="Scheremetjew M."/>
            <person name="Finn R."/>
            <person name="Kale V."/>
            <person name="Holt S."/>
            <person name="Cochrane G."/>
            <person name="Meng A."/>
            <person name="Brown T."/>
            <person name="Cohen L."/>
        </authorList>
    </citation>
    <scope>NUCLEOTIDE SEQUENCE</scope>
    <source>
        <strain evidence="2">SM1012Den-03</strain>
    </source>
</reference>
<name>A0A7S2PZD6_9STRA</name>
<accession>A0A7S2PZD6</accession>
<feature type="region of interest" description="Disordered" evidence="1">
    <location>
        <begin position="120"/>
        <end position="153"/>
    </location>
</feature>
<protein>
    <submittedName>
        <fullName evidence="2">Uncharacterized protein</fullName>
    </submittedName>
</protein>
<evidence type="ECO:0000313" key="2">
    <source>
        <dbReference type="EMBL" id="CAD9625297.1"/>
    </source>
</evidence>
<organism evidence="2">
    <name type="scientific">Skeletonema marinoi</name>
    <dbReference type="NCBI Taxonomy" id="267567"/>
    <lineage>
        <taxon>Eukaryota</taxon>
        <taxon>Sar</taxon>
        <taxon>Stramenopiles</taxon>
        <taxon>Ochrophyta</taxon>
        <taxon>Bacillariophyta</taxon>
        <taxon>Coscinodiscophyceae</taxon>
        <taxon>Thalassiosirophycidae</taxon>
        <taxon>Thalassiosirales</taxon>
        <taxon>Skeletonemataceae</taxon>
        <taxon>Skeletonema</taxon>
        <taxon>Skeletonema marinoi-dohrnii complex</taxon>
    </lineage>
</organism>
<sequence length="370" mass="40434">MMRQTAFLFRGKYSSMLDMGGVGQAAATKRINVGKNNKIRAIILDFHLITRSIKERRALAEEEIENGRIQNNIAKAAATAPTSHIQPDTSVVESFANLLGVKLGDSVHKKKQEDDLSGLLGNIDNSVPEKKETVPKKAFPSSSHSSDIRSKYSQKLRNKIEGGVAGLDLAKFEKEDTLKRGDASMHLAARNLITAEGSAGTSTSSSRWLATTGVGKLLSFVDGRSMQIVLLPLPSTPTMSQSDEDVKRTLEEMTSLTRQLPNVNFDLLIADGRRRGKVGTDAQNDNAAQDVLTNVLSTMDDIDPIQFLLVSDREDYLGAARDEGIFTCRVRPLNKRRGLTTNYNVDDVGSVEEVINDINGVSFNSALKAR</sequence>
<evidence type="ECO:0000256" key="1">
    <source>
        <dbReference type="SAM" id="MobiDB-lite"/>
    </source>
</evidence>